<protein>
    <recommendedName>
        <fullName evidence="4">Immunoglobulin-binding protein 1</fullName>
    </recommendedName>
</protein>
<accession>A0A7M7K9P0</accession>
<dbReference type="CTD" id="326166"/>
<dbReference type="FunCoup" id="A0A7M7K9P0">
    <property type="interactions" value="697"/>
</dbReference>
<dbReference type="Gene3D" id="1.25.40.540">
    <property type="entry name" value="TAP42-like family"/>
    <property type="match status" value="1"/>
</dbReference>
<dbReference type="GO" id="GO:0051721">
    <property type="term" value="F:protein phosphatase 2A binding"/>
    <property type="evidence" value="ECO:0007669"/>
    <property type="project" value="TreeGrafter"/>
</dbReference>
<dbReference type="PANTHER" id="PTHR10933:SF9">
    <property type="entry name" value="IMMUNOGLOBULIN-BINDING PROTEIN 1"/>
    <property type="match status" value="1"/>
</dbReference>
<evidence type="ECO:0008006" key="4">
    <source>
        <dbReference type="Google" id="ProtNLM"/>
    </source>
</evidence>
<reference evidence="2" key="1">
    <citation type="submission" date="2021-01" db="UniProtKB">
        <authorList>
            <consortium name="EnsemblMetazoa"/>
        </authorList>
    </citation>
    <scope>IDENTIFICATION</scope>
</reference>
<evidence type="ECO:0000313" key="2">
    <source>
        <dbReference type="EnsemblMetazoa" id="XP_022662509"/>
    </source>
</evidence>
<dbReference type="GO" id="GO:0005829">
    <property type="term" value="C:cytosol"/>
    <property type="evidence" value="ECO:0007669"/>
    <property type="project" value="TreeGrafter"/>
</dbReference>
<feature type="compositionally biased region" description="Basic and acidic residues" evidence="1">
    <location>
        <begin position="354"/>
        <end position="393"/>
    </location>
</feature>
<proteinExistence type="predicted"/>
<dbReference type="GO" id="GO:0009966">
    <property type="term" value="P:regulation of signal transduction"/>
    <property type="evidence" value="ECO:0007669"/>
    <property type="project" value="InterPro"/>
</dbReference>
<dbReference type="InterPro" id="IPR038511">
    <property type="entry name" value="TAP42/TAP46-like_sf"/>
</dbReference>
<feature type="region of interest" description="Disordered" evidence="1">
    <location>
        <begin position="319"/>
        <end position="393"/>
    </location>
</feature>
<sequence>MLFTFSGPISLVSSAIRNRAFGEQTLEKQLTSTTYCVSNQHCQSISFSGISAVMEQNQETISLDVLFKFALNAAQEIEHLTPQDVKYDQLVKESIEKLEHCTELVNELHLFSVNESFEEIATPVLKFLLLPALLASFSSRKKDDRLLLINQSEIYFKDFLKRCSEYGITKWEEKNGDVEEQKKTDRSLVDAAHQRNIKIERYKEQQRLESIVLEFEESLEKNGATSTPEDEVREYYLSLVRLWCLKAVNELALVEQEKAILQHIRSLPNDAKAKEETAPKRPFKPFIITKTAEQKKVYGAGYPSLPVLSVDEFYEQKYGKDGKSGENSHCPGGHSLQRWAENPEANQQEIENEAAEKENKMEREDPEELARQRAWDDWKDEHRRGEGNRKNMG</sequence>
<dbReference type="AlphaFoldDB" id="A0A7M7K9P0"/>
<name>A0A7M7K9P0_VARDE</name>
<evidence type="ECO:0000256" key="1">
    <source>
        <dbReference type="SAM" id="MobiDB-lite"/>
    </source>
</evidence>
<keyword evidence="3" id="KW-1185">Reference proteome</keyword>
<dbReference type="InParanoid" id="A0A7M7K9P0"/>
<feature type="compositionally biased region" description="Low complexity" evidence="1">
    <location>
        <begin position="340"/>
        <end position="349"/>
    </location>
</feature>
<dbReference type="OMA" id="EYELCEA"/>
<evidence type="ECO:0000313" key="3">
    <source>
        <dbReference type="Proteomes" id="UP000594260"/>
    </source>
</evidence>
<dbReference type="GO" id="GO:0035303">
    <property type="term" value="P:regulation of dephosphorylation"/>
    <property type="evidence" value="ECO:0007669"/>
    <property type="project" value="TreeGrafter"/>
</dbReference>
<dbReference type="Pfam" id="PF04177">
    <property type="entry name" value="TAP42"/>
    <property type="match status" value="1"/>
</dbReference>
<dbReference type="KEGG" id="vde:111250865"/>
<dbReference type="PANTHER" id="PTHR10933">
    <property type="entry name" value="IMMUNOGLOBULIN-BINDING PROTEIN 1"/>
    <property type="match status" value="1"/>
</dbReference>
<dbReference type="OrthoDB" id="10261753at2759"/>
<dbReference type="Proteomes" id="UP000594260">
    <property type="component" value="Unplaced"/>
</dbReference>
<dbReference type="RefSeq" id="XP_022662509.1">
    <property type="nucleotide sequence ID" value="XM_022806774.1"/>
</dbReference>
<organism evidence="2 3">
    <name type="scientific">Varroa destructor</name>
    <name type="common">Honeybee mite</name>
    <dbReference type="NCBI Taxonomy" id="109461"/>
    <lineage>
        <taxon>Eukaryota</taxon>
        <taxon>Metazoa</taxon>
        <taxon>Ecdysozoa</taxon>
        <taxon>Arthropoda</taxon>
        <taxon>Chelicerata</taxon>
        <taxon>Arachnida</taxon>
        <taxon>Acari</taxon>
        <taxon>Parasitiformes</taxon>
        <taxon>Mesostigmata</taxon>
        <taxon>Gamasina</taxon>
        <taxon>Dermanyssoidea</taxon>
        <taxon>Varroidae</taxon>
        <taxon>Varroa</taxon>
    </lineage>
</organism>
<dbReference type="GeneID" id="111250865"/>
<dbReference type="InterPro" id="IPR007304">
    <property type="entry name" value="TAP46-like"/>
</dbReference>
<dbReference type="EnsemblMetazoa" id="XM_022806774">
    <property type="protein sequence ID" value="XP_022662509"/>
    <property type="gene ID" value="LOC111250865"/>
</dbReference>